<dbReference type="EMBL" id="JAHUZE010000002">
    <property type="protein sequence ID" value="MBV7378769.1"/>
    <property type="molecule type" value="Genomic_DNA"/>
</dbReference>
<keyword evidence="1" id="KW-0812">Transmembrane</keyword>
<evidence type="ECO:0000256" key="1">
    <source>
        <dbReference type="SAM" id="Phobius"/>
    </source>
</evidence>
<protein>
    <submittedName>
        <fullName evidence="2">DMT family transporter</fullName>
    </submittedName>
</protein>
<reference evidence="2 3" key="1">
    <citation type="submission" date="2021-05" db="EMBL/GenBank/DDBJ databases">
        <title>Culturable bacteria isolated from Daya Bay.</title>
        <authorList>
            <person name="Zheng W."/>
            <person name="Yu S."/>
            <person name="Huang Y."/>
        </authorList>
    </citation>
    <scope>NUCLEOTIDE SEQUENCE [LARGE SCALE GENOMIC DNA]</scope>
    <source>
        <strain evidence="2 3">DP4N28-5</strain>
    </source>
</reference>
<proteinExistence type="predicted"/>
<feature type="transmembrane region" description="Helical" evidence="1">
    <location>
        <begin position="229"/>
        <end position="247"/>
    </location>
</feature>
<feature type="transmembrane region" description="Helical" evidence="1">
    <location>
        <begin position="281"/>
        <end position="297"/>
    </location>
</feature>
<keyword evidence="1" id="KW-0472">Membrane</keyword>
<evidence type="ECO:0000313" key="2">
    <source>
        <dbReference type="EMBL" id="MBV7378769.1"/>
    </source>
</evidence>
<dbReference type="RefSeq" id="WP_218391948.1">
    <property type="nucleotide sequence ID" value="NZ_JAHUZE010000002.1"/>
</dbReference>
<feature type="transmembrane region" description="Helical" evidence="1">
    <location>
        <begin position="70"/>
        <end position="92"/>
    </location>
</feature>
<evidence type="ECO:0000313" key="3">
    <source>
        <dbReference type="Proteomes" id="UP000756530"/>
    </source>
</evidence>
<gene>
    <name evidence="2" type="ORF">KJP28_07500</name>
</gene>
<organism evidence="2 3">
    <name type="scientific">Maritimibacter dapengensis</name>
    <dbReference type="NCBI Taxonomy" id="2836868"/>
    <lineage>
        <taxon>Bacteria</taxon>
        <taxon>Pseudomonadati</taxon>
        <taxon>Pseudomonadota</taxon>
        <taxon>Alphaproteobacteria</taxon>
        <taxon>Rhodobacterales</taxon>
        <taxon>Roseobacteraceae</taxon>
        <taxon>Maritimibacter</taxon>
    </lineage>
</organism>
<accession>A0ABS6T0K8</accession>
<keyword evidence="1" id="KW-1133">Transmembrane helix</keyword>
<keyword evidence="3" id="KW-1185">Reference proteome</keyword>
<feature type="transmembrane region" description="Helical" evidence="1">
    <location>
        <begin position="186"/>
        <end position="209"/>
    </location>
</feature>
<dbReference type="Proteomes" id="UP000756530">
    <property type="component" value="Unassembled WGS sequence"/>
</dbReference>
<name>A0ABS6T0K8_9RHOB</name>
<feature type="transmembrane region" description="Helical" evidence="1">
    <location>
        <begin position="152"/>
        <end position="174"/>
    </location>
</feature>
<feature type="transmembrane region" description="Helical" evidence="1">
    <location>
        <begin position="253"/>
        <end position="272"/>
    </location>
</feature>
<comment type="caution">
    <text evidence="2">The sequence shown here is derived from an EMBL/GenBank/DDBJ whole genome shotgun (WGS) entry which is preliminary data.</text>
</comment>
<feature type="transmembrane region" description="Helical" evidence="1">
    <location>
        <begin position="112"/>
        <end position="140"/>
    </location>
</feature>
<sequence>MIELWVVVALVAGAVQTLRFALQKSLGATGLSPGGATFSRFLFGAPIALLAALTLIASTDTALPPLPPRFWAFACAGGLAQIVATMATVALFSARNFAVGIAFTKSETLLVALFSLVLLGEAISPSGLAAILVGVAGVLLLSWKTGGGRLALVNRASGLGLAAGALFGLAAIGYRGATLQVAADSALLRALVTLAAATTFQTLAMLAYLRIAEPGEITRVLARWRTTGLVGVTGIAGSMGWFFAFALQNAAYVRALGQVELVYSLLLSWVVFRDRITSRELVGMALLVVSIVALILVV</sequence>
<feature type="transmembrane region" description="Helical" evidence="1">
    <location>
        <begin position="41"/>
        <end position="58"/>
    </location>
</feature>